<dbReference type="OMA" id="GVPHENT"/>
<evidence type="ECO:0000313" key="4">
    <source>
        <dbReference type="Proteomes" id="UP000001357"/>
    </source>
</evidence>
<dbReference type="PANTHER" id="PTHR33939">
    <property type="entry name" value="PROTEIN CBG22215"/>
    <property type="match status" value="1"/>
</dbReference>
<feature type="compositionally biased region" description="Low complexity" evidence="1">
    <location>
        <begin position="343"/>
        <end position="354"/>
    </location>
</feature>
<dbReference type="InParanoid" id="A9V3I6"/>
<evidence type="ECO:0000256" key="1">
    <source>
        <dbReference type="SAM" id="MobiDB-lite"/>
    </source>
</evidence>
<reference evidence="3 4" key="1">
    <citation type="journal article" date="2008" name="Nature">
        <title>The genome of the choanoflagellate Monosiga brevicollis and the origin of metazoans.</title>
        <authorList>
            <consortium name="JGI Sequencing"/>
            <person name="King N."/>
            <person name="Westbrook M.J."/>
            <person name="Young S.L."/>
            <person name="Kuo A."/>
            <person name="Abedin M."/>
            <person name="Chapman J."/>
            <person name="Fairclough S."/>
            <person name="Hellsten U."/>
            <person name="Isogai Y."/>
            <person name="Letunic I."/>
            <person name="Marr M."/>
            <person name="Pincus D."/>
            <person name="Putnam N."/>
            <person name="Rokas A."/>
            <person name="Wright K.J."/>
            <person name="Zuzow R."/>
            <person name="Dirks W."/>
            <person name="Good M."/>
            <person name="Goodstein D."/>
            <person name="Lemons D."/>
            <person name="Li W."/>
            <person name="Lyons J.B."/>
            <person name="Morris A."/>
            <person name="Nichols S."/>
            <person name="Richter D.J."/>
            <person name="Salamov A."/>
            <person name="Bork P."/>
            <person name="Lim W.A."/>
            <person name="Manning G."/>
            <person name="Miller W.T."/>
            <person name="McGinnis W."/>
            <person name="Shapiro H."/>
            <person name="Tjian R."/>
            <person name="Grigoriev I.V."/>
            <person name="Rokhsar D."/>
        </authorList>
    </citation>
    <scope>NUCLEOTIDE SEQUENCE [LARGE SCALE GENOMIC DNA]</scope>
    <source>
        <strain evidence="4">MX1 / ATCC 50154</strain>
    </source>
</reference>
<feature type="region of interest" description="Disordered" evidence="1">
    <location>
        <begin position="343"/>
        <end position="363"/>
    </location>
</feature>
<accession>A9V3I6</accession>
<keyword evidence="4" id="KW-1185">Reference proteome</keyword>
<dbReference type="GeneID" id="5892519"/>
<dbReference type="GO" id="GO:0003676">
    <property type="term" value="F:nucleic acid binding"/>
    <property type="evidence" value="ECO:0007669"/>
    <property type="project" value="InterPro"/>
</dbReference>
<dbReference type="KEGG" id="mbr:MONBRDRAFT_26987"/>
<organism evidence="3 4">
    <name type="scientific">Monosiga brevicollis</name>
    <name type="common">Choanoflagellate</name>
    <dbReference type="NCBI Taxonomy" id="81824"/>
    <lineage>
        <taxon>Eukaryota</taxon>
        <taxon>Choanoflagellata</taxon>
        <taxon>Craspedida</taxon>
        <taxon>Salpingoecidae</taxon>
        <taxon>Monosiga</taxon>
    </lineage>
</organism>
<proteinExistence type="predicted"/>
<dbReference type="InterPro" id="IPR036397">
    <property type="entry name" value="RNaseH_sf"/>
</dbReference>
<feature type="compositionally biased region" description="Low complexity" evidence="1">
    <location>
        <begin position="21"/>
        <end position="36"/>
    </location>
</feature>
<feature type="compositionally biased region" description="Low complexity" evidence="1">
    <location>
        <begin position="78"/>
        <end position="95"/>
    </location>
</feature>
<feature type="domain" description="Tc1-like transposase DDE" evidence="2">
    <location>
        <begin position="429"/>
        <end position="559"/>
    </location>
</feature>
<dbReference type="Pfam" id="PF13358">
    <property type="entry name" value="DDE_3"/>
    <property type="match status" value="1"/>
</dbReference>
<feature type="compositionally biased region" description="Acidic residues" evidence="1">
    <location>
        <begin position="621"/>
        <end position="654"/>
    </location>
</feature>
<protein>
    <recommendedName>
        <fullName evidence="2">Tc1-like transposase DDE domain-containing protein</fullName>
    </recommendedName>
</protein>
<dbReference type="InterPro" id="IPR038717">
    <property type="entry name" value="Tc1-like_DDE_dom"/>
</dbReference>
<dbReference type="PANTHER" id="PTHR33939:SF1">
    <property type="entry name" value="DUF4371 DOMAIN-CONTAINING PROTEIN"/>
    <property type="match status" value="1"/>
</dbReference>
<dbReference type="Proteomes" id="UP000001357">
    <property type="component" value="Unassembled WGS sequence"/>
</dbReference>
<dbReference type="EMBL" id="CH991557">
    <property type="protein sequence ID" value="EDQ87919.1"/>
    <property type="molecule type" value="Genomic_DNA"/>
</dbReference>
<gene>
    <name evidence="3" type="ORF">MONBRDRAFT_26987</name>
</gene>
<evidence type="ECO:0000313" key="3">
    <source>
        <dbReference type="EMBL" id="EDQ87919.1"/>
    </source>
</evidence>
<dbReference type="AlphaFoldDB" id="A9V3I6"/>
<name>A9V3I6_MONBE</name>
<feature type="compositionally biased region" description="Basic and acidic residues" evidence="1">
    <location>
        <begin position="608"/>
        <end position="620"/>
    </location>
</feature>
<feature type="region of interest" description="Disordered" evidence="1">
    <location>
        <begin position="608"/>
        <end position="654"/>
    </location>
</feature>
<dbReference type="RefSeq" id="XP_001747452.1">
    <property type="nucleotide sequence ID" value="XM_001747400.1"/>
</dbReference>
<feature type="region of interest" description="Disordered" evidence="1">
    <location>
        <begin position="78"/>
        <end position="117"/>
    </location>
</feature>
<feature type="region of interest" description="Disordered" evidence="1">
    <location>
        <begin position="21"/>
        <end position="57"/>
    </location>
</feature>
<sequence>MASVPMPPPVVGDDDTTVTVVPSTTSTTNAVAVSASAPPPAPPLATTTNSADTAAEQPAAVPNVAELPELAPSRSQLPLAPNAAAHPPAAHVPNVGHPSAAEGTGEPPAKRPLRTRDLLSDLEYRDLVTRVRKQRPRVLTTEERLDMVLLQAHLRHEAFKTQKASGGSTRRQKRKFAADVASMLHRSSNLCVQVWREFIDRGTVSPAPNQGPRGVKHTKVPHTKSLRFLLRDWLNERTNARERTVAKDVVAFLVQQKVLQPEAVASDRAARSTLRVVQLFIKALGFRRCKRAGKPMYRERDDVLRKRSVFLEKLQSYLHLAPVAPPEPTQEGIAQPPIAQAPVAPAPEASAAPPAMAPGPSPQVAPGSRRFVFVSENCIHHHFLGRGHRLCFSAAVISGQPGPSGMEVDAEHAQLLRDTVEIFEDNSPVDFHRAFSGAYFSQWMGKLLDSLQRRCITNAVIVMDETPYHKARPMNEPKRTWPKADLQRACEARGLPCGDTLTKDMLWRHLQDALHEDGKPVAVMMAEQAGHQVLFTPPHYSELQPMEMIWTAVKREVGLQHRTDTTFVEVRERLEHALSAVESKYVAEAIDKTIAVAQAMLDRERQIDAEEDLRTARDGEEAYEDLDEEDEASDHDDDDDEDDGGEANDDQEDM</sequence>
<dbReference type="Gene3D" id="3.30.420.10">
    <property type="entry name" value="Ribonuclease H-like superfamily/Ribonuclease H"/>
    <property type="match status" value="1"/>
</dbReference>
<evidence type="ECO:0000259" key="2">
    <source>
        <dbReference type="Pfam" id="PF13358"/>
    </source>
</evidence>